<dbReference type="EMBL" id="JAUIZM010000003">
    <property type="protein sequence ID" value="KAK1395477.1"/>
    <property type="molecule type" value="Genomic_DNA"/>
</dbReference>
<accession>A0AAD8N493</accession>
<dbReference type="AlphaFoldDB" id="A0AAD8N493"/>
<evidence type="ECO:0000313" key="1">
    <source>
        <dbReference type="EMBL" id="KAK1395477.1"/>
    </source>
</evidence>
<organism evidence="1 2">
    <name type="scientific">Heracleum sosnowskyi</name>
    <dbReference type="NCBI Taxonomy" id="360622"/>
    <lineage>
        <taxon>Eukaryota</taxon>
        <taxon>Viridiplantae</taxon>
        <taxon>Streptophyta</taxon>
        <taxon>Embryophyta</taxon>
        <taxon>Tracheophyta</taxon>
        <taxon>Spermatophyta</taxon>
        <taxon>Magnoliopsida</taxon>
        <taxon>eudicotyledons</taxon>
        <taxon>Gunneridae</taxon>
        <taxon>Pentapetalae</taxon>
        <taxon>asterids</taxon>
        <taxon>campanulids</taxon>
        <taxon>Apiales</taxon>
        <taxon>Apiaceae</taxon>
        <taxon>Apioideae</taxon>
        <taxon>apioid superclade</taxon>
        <taxon>Tordylieae</taxon>
        <taxon>Tordyliinae</taxon>
        <taxon>Heracleum</taxon>
    </lineage>
</organism>
<protein>
    <submittedName>
        <fullName evidence="1">Uncharacterized protein</fullName>
    </submittedName>
</protein>
<name>A0AAD8N493_9APIA</name>
<keyword evidence="2" id="KW-1185">Reference proteome</keyword>
<comment type="caution">
    <text evidence="1">The sequence shown here is derived from an EMBL/GenBank/DDBJ whole genome shotgun (WGS) entry which is preliminary data.</text>
</comment>
<proteinExistence type="predicted"/>
<sequence>MKKGENALFTIFPELACDASVNYEVKLEDGTVIAKCDTLEIVIGHLSPVLAKAVKNYEDGFSVLMSHDEATIWIRGERSTGFYCCCCSSTQRITADPSRAQYLGEGYEKPSKGAVVKVKLIGKLQDNMFIR</sequence>
<gene>
    <name evidence="1" type="ORF">POM88_014533</name>
</gene>
<reference evidence="1" key="2">
    <citation type="submission" date="2023-05" db="EMBL/GenBank/DDBJ databases">
        <authorList>
            <person name="Schelkunov M.I."/>
        </authorList>
    </citation>
    <scope>NUCLEOTIDE SEQUENCE</scope>
    <source>
        <strain evidence="1">Hsosn_3</strain>
        <tissue evidence="1">Leaf</tissue>
    </source>
</reference>
<dbReference type="Proteomes" id="UP001237642">
    <property type="component" value="Unassembled WGS sequence"/>
</dbReference>
<reference evidence="1" key="1">
    <citation type="submission" date="2023-02" db="EMBL/GenBank/DDBJ databases">
        <title>Genome of toxic invasive species Heracleum sosnowskyi carries increased number of genes despite the absence of recent whole-genome duplications.</title>
        <authorList>
            <person name="Schelkunov M."/>
            <person name="Shtratnikova V."/>
            <person name="Makarenko M."/>
            <person name="Klepikova A."/>
            <person name="Omelchenko D."/>
            <person name="Novikova G."/>
            <person name="Obukhova E."/>
            <person name="Bogdanov V."/>
            <person name="Penin A."/>
            <person name="Logacheva M."/>
        </authorList>
    </citation>
    <scope>NUCLEOTIDE SEQUENCE</scope>
    <source>
        <strain evidence="1">Hsosn_3</strain>
        <tissue evidence="1">Leaf</tissue>
    </source>
</reference>
<evidence type="ECO:0000313" key="2">
    <source>
        <dbReference type="Proteomes" id="UP001237642"/>
    </source>
</evidence>